<feature type="transmembrane region" description="Helical" evidence="1">
    <location>
        <begin position="267"/>
        <end position="288"/>
    </location>
</feature>
<keyword evidence="4" id="KW-1185">Reference proteome</keyword>
<keyword evidence="1" id="KW-0472">Membrane</keyword>
<keyword evidence="1" id="KW-0812">Transmembrane</keyword>
<name>A0A6A5ZQP1_9PLEO</name>
<evidence type="ECO:0000256" key="2">
    <source>
        <dbReference type="SAM" id="SignalP"/>
    </source>
</evidence>
<keyword evidence="1" id="KW-1133">Transmembrane helix</keyword>
<feature type="transmembrane region" description="Helical" evidence="1">
    <location>
        <begin position="459"/>
        <end position="479"/>
    </location>
</feature>
<evidence type="ECO:0000256" key="1">
    <source>
        <dbReference type="SAM" id="Phobius"/>
    </source>
</evidence>
<feature type="transmembrane region" description="Helical" evidence="1">
    <location>
        <begin position="531"/>
        <end position="553"/>
    </location>
</feature>
<reference evidence="3" key="1">
    <citation type="journal article" date="2020" name="Stud. Mycol.">
        <title>101 Dothideomycetes genomes: a test case for predicting lifestyles and emergence of pathogens.</title>
        <authorList>
            <person name="Haridas S."/>
            <person name="Albert R."/>
            <person name="Binder M."/>
            <person name="Bloem J."/>
            <person name="Labutti K."/>
            <person name="Salamov A."/>
            <person name="Andreopoulos B."/>
            <person name="Baker S."/>
            <person name="Barry K."/>
            <person name="Bills G."/>
            <person name="Bluhm B."/>
            <person name="Cannon C."/>
            <person name="Castanera R."/>
            <person name="Culley D."/>
            <person name="Daum C."/>
            <person name="Ezra D."/>
            <person name="Gonzalez J."/>
            <person name="Henrissat B."/>
            <person name="Kuo A."/>
            <person name="Liang C."/>
            <person name="Lipzen A."/>
            <person name="Lutzoni F."/>
            <person name="Magnuson J."/>
            <person name="Mondo S."/>
            <person name="Nolan M."/>
            <person name="Ohm R."/>
            <person name="Pangilinan J."/>
            <person name="Park H.-J."/>
            <person name="Ramirez L."/>
            <person name="Alfaro M."/>
            <person name="Sun H."/>
            <person name="Tritt A."/>
            <person name="Yoshinaga Y."/>
            <person name="Zwiers L.-H."/>
            <person name="Turgeon B."/>
            <person name="Goodwin S."/>
            <person name="Spatafora J."/>
            <person name="Crous P."/>
            <person name="Grigoriev I."/>
        </authorList>
    </citation>
    <scope>NUCLEOTIDE SEQUENCE</scope>
    <source>
        <strain evidence="3">CBS 627.86</strain>
    </source>
</reference>
<feature type="chain" id="PRO_5025633706" evidence="2">
    <location>
        <begin position="23"/>
        <end position="573"/>
    </location>
</feature>
<feature type="signal peptide" evidence="2">
    <location>
        <begin position="1"/>
        <end position="22"/>
    </location>
</feature>
<sequence>MRFQLSILLLLHLPVRHQYVQALQANANFGRLCDDQRLLMIEQNPSLANDTLLECRDGYEPSKPPAKAIYATVSSCLEECPGYAATDHNVMSQWIGPLVGFLLPDLAFVMSIPRAIKIPRGEEWFAKWRWRSYAWLVIALVLMLFDIIFWFIAVFAFAGPLIAGAIHETLIEHAVLRYANESGDPDAATAALTFALVGSLDPYEGNLANRIRNELRGSTNARRKLRVLVDLPPSYGMRVGIPIVFYTGAYAYALADANMKRGDNDTAHAVAFGLWYGVIVIVAIMSSIPLGIDNPASLEAIFSDEEESHDDNGHTEATDDLRTFTANTAMPVEEPATTSLFHCMQSTAYHFHSSSFRIVWLWKRAYILRKWAEEMPLPSTHVAKMINSHVPRIVSGVIAASLIGLICAGACWISYQTPSVGFGCRSVSHLTYAISQIILIGVWWLWYSARTIAQKEESSFSISSIPVYLLTSLALLASLSASIGGTIMQLVGVFHSCICMASLRYLLPSLRNDGMVLVNSDTAAHRKNSRWWLIIGGCGIGLISLLGLVGWMYQARLREKSRQLLARRTMVKA</sequence>
<dbReference type="Proteomes" id="UP000799770">
    <property type="component" value="Unassembled WGS sequence"/>
</dbReference>
<protein>
    <submittedName>
        <fullName evidence="3">Uncharacterized protein</fullName>
    </submittedName>
</protein>
<feature type="transmembrane region" description="Helical" evidence="1">
    <location>
        <begin position="393"/>
        <end position="415"/>
    </location>
</feature>
<proteinExistence type="predicted"/>
<keyword evidence="2" id="KW-0732">Signal</keyword>
<dbReference type="AlphaFoldDB" id="A0A6A5ZQP1"/>
<evidence type="ECO:0000313" key="3">
    <source>
        <dbReference type="EMBL" id="KAF2121779.1"/>
    </source>
</evidence>
<evidence type="ECO:0000313" key="4">
    <source>
        <dbReference type="Proteomes" id="UP000799770"/>
    </source>
</evidence>
<feature type="transmembrane region" description="Helical" evidence="1">
    <location>
        <begin position="133"/>
        <end position="158"/>
    </location>
</feature>
<organism evidence="3 4">
    <name type="scientific">Lophiotrema nucula</name>
    <dbReference type="NCBI Taxonomy" id="690887"/>
    <lineage>
        <taxon>Eukaryota</taxon>
        <taxon>Fungi</taxon>
        <taxon>Dikarya</taxon>
        <taxon>Ascomycota</taxon>
        <taxon>Pezizomycotina</taxon>
        <taxon>Dothideomycetes</taxon>
        <taxon>Pleosporomycetidae</taxon>
        <taxon>Pleosporales</taxon>
        <taxon>Lophiotremataceae</taxon>
        <taxon>Lophiotrema</taxon>
    </lineage>
</organism>
<dbReference type="OrthoDB" id="5392263at2759"/>
<dbReference type="EMBL" id="ML977311">
    <property type="protein sequence ID" value="KAF2121779.1"/>
    <property type="molecule type" value="Genomic_DNA"/>
</dbReference>
<feature type="transmembrane region" description="Helical" evidence="1">
    <location>
        <begin position="235"/>
        <end position="255"/>
    </location>
</feature>
<feature type="transmembrane region" description="Helical" evidence="1">
    <location>
        <begin position="94"/>
        <end position="112"/>
    </location>
</feature>
<accession>A0A6A5ZQP1</accession>
<gene>
    <name evidence="3" type="ORF">BDV96DRAFT_562338</name>
</gene>
<feature type="transmembrane region" description="Helical" evidence="1">
    <location>
        <begin position="427"/>
        <end position="447"/>
    </location>
</feature>
<feature type="transmembrane region" description="Helical" evidence="1">
    <location>
        <begin position="486"/>
        <end position="507"/>
    </location>
</feature>